<dbReference type="SUPFAM" id="SSF52172">
    <property type="entry name" value="CheY-like"/>
    <property type="match status" value="1"/>
</dbReference>
<dbReference type="SUPFAM" id="SSF47384">
    <property type="entry name" value="Homodimeric domain of signal transducing histidine kinase"/>
    <property type="match status" value="1"/>
</dbReference>
<dbReference type="CDD" id="cd00130">
    <property type="entry name" value="PAS"/>
    <property type="match status" value="3"/>
</dbReference>
<dbReference type="Gene3D" id="1.10.287.130">
    <property type="match status" value="1"/>
</dbReference>
<dbReference type="GO" id="GO:0016301">
    <property type="term" value="F:kinase activity"/>
    <property type="evidence" value="ECO:0007669"/>
    <property type="project" value="UniProtKB-KW"/>
</dbReference>
<protein>
    <recommendedName>
        <fullName evidence="2">histidine kinase</fullName>
        <ecNumber evidence="2">2.7.13.3</ecNumber>
    </recommendedName>
</protein>
<dbReference type="Pfam" id="PF08448">
    <property type="entry name" value="PAS_4"/>
    <property type="match status" value="1"/>
</dbReference>
<dbReference type="InterPro" id="IPR013656">
    <property type="entry name" value="PAS_4"/>
</dbReference>
<feature type="coiled-coil region" evidence="8">
    <location>
        <begin position="401"/>
        <end position="428"/>
    </location>
</feature>
<evidence type="ECO:0000256" key="5">
    <source>
        <dbReference type="ARBA" id="ARBA00022777"/>
    </source>
</evidence>
<feature type="domain" description="PAS" evidence="11">
    <location>
        <begin position="34"/>
        <end position="104"/>
    </location>
</feature>
<dbReference type="Pfam" id="PF02518">
    <property type="entry name" value="HATPase_c"/>
    <property type="match status" value="1"/>
</dbReference>
<dbReference type="Pfam" id="PF13426">
    <property type="entry name" value="PAS_9"/>
    <property type="match status" value="1"/>
</dbReference>
<evidence type="ECO:0000256" key="7">
    <source>
        <dbReference type="PROSITE-ProRule" id="PRU00169"/>
    </source>
</evidence>
<feature type="domain" description="PAS" evidence="11">
    <location>
        <begin position="296"/>
        <end position="331"/>
    </location>
</feature>
<dbReference type="SUPFAM" id="SSF55785">
    <property type="entry name" value="PYP-like sensor domain (PAS domain)"/>
    <property type="match status" value="3"/>
</dbReference>
<evidence type="ECO:0000313" key="13">
    <source>
        <dbReference type="EMBL" id="GCE94798.1"/>
    </source>
</evidence>
<comment type="catalytic activity">
    <reaction evidence="1">
        <text>ATP + protein L-histidine = ADP + protein N-phospho-L-histidine.</text>
        <dbReference type="EC" id="2.7.13.3"/>
    </reaction>
</comment>
<evidence type="ECO:0000259" key="12">
    <source>
        <dbReference type="PROSITE" id="PS50113"/>
    </source>
</evidence>
<keyword evidence="4" id="KW-0808">Transferase</keyword>
<dbReference type="PANTHER" id="PTHR43047">
    <property type="entry name" value="TWO-COMPONENT HISTIDINE PROTEIN KINASE"/>
    <property type="match status" value="1"/>
</dbReference>
<evidence type="ECO:0000256" key="1">
    <source>
        <dbReference type="ARBA" id="ARBA00000085"/>
    </source>
</evidence>
<keyword evidence="6" id="KW-0902">Two-component regulatory system</keyword>
<dbReference type="InterPro" id="IPR001610">
    <property type="entry name" value="PAC"/>
</dbReference>
<dbReference type="PANTHER" id="PTHR43047:SF72">
    <property type="entry name" value="OSMOSENSING HISTIDINE PROTEIN KINASE SLN1"/>
    <property type="match status" value="1"/>
</dbReference>
<evidence type="ECO:0000313" key="14">
    <source>
        <dbReference type="Proteomes" id="UP000326169"/>
    </source>
</evidence>
<dbReference type="CDD" id="cd00082">
    <property type="entry name" value="HisKA"/>
    <property type="match status" value="1"/>
</dbReference>
<evidence type="ECO:0000256" key="8">
    <source>
        <dbReference type="SAM" id="Coils"/>
    </source>
</evidence>
<feature type="domain" description="Histidine kinase" evidence="9">
    <location>
        <begin position="428"/>
        <end position="654"/>
    </location>
</feature>
<proteinExistence type="predicted"/>
<dbReference type="Proteomes" id="UP000326169">
    <property type="component" value="Unassembled WGS sequence"/>
</dbReference>
<dbReference type="PROSITE" id="PS50113">
    <property type="entry name" value="PAC"/>
    <property type="match status" value="2"/>
</dbReference>
<dbReference type="Pfam" id="PF00072">
    <property type="entry name" value="Response_reg"/>
    <property type="match status" value="1"/>
</dbReference>
<dbReference type="InterPro" id="IPR013655">
    <property type="entry name" value="PAS_fold_3"/>
</dbReference>
<dbReference type="SMART" id="SM00091">
    <property type="entry name" value="PAS"/>
    <property type="match status" value="3"/>
</dbReference>
<dbReference type="EMBL" id="BIMW01000107">
    <property type="protein sequence ID" value="GCE94798.1"/>
    <property type="molecule type" value="Genomic_DNA"/>
</dbReference>
<keyword evidence="3 7" id="KW-0597">Phosphoprotein</keyword>
<dbReference type="InterPro" id="IPR003594">
    <property type="entry name" value="HATPase_dom"/>
</dbReference>
<dbReference type="InterPro" id="IPR035965">
    <property type="entry name" value="PAS-like_dom_sf"/>
</dbReference>
<feature type="domain" description="Response regulatory" evidence="10">
    <location>
        <begin position="680"/>
        <end position="796"/>
    </location>
</feature>
<dbReference type="InterPro" id="IPR000014">
    <property type="entry name" value="PAS"/>
</dbReference>
<evidence type="ECO:0000259" key="10">
    <source>
        <dbReference type="PROSITE" id="PS50110"/>
    </source>
</evidence>
<evidence type="ECO:0000256" key="6">
    <source>
        <dbReference type="ARBA" id="ARBA00023012"/>
    </source>
</evidence>
<dbReference type="PROSITE" id="PS50109">
    <property type="entry name" value="HIS_KIN"/>
    <property type="match status" value="1"/>
</dbReference>
<dbReference type="CDD" id="cd17546">
    <property type="entry name" value="REC_hyHK_CKI1_RcsC-like"/>
    <property type="match status" value="1"/>
</dbReference>
<evidence type="ECO:0000256" key="2">
    <source>
        <dbReference type="ARBA" id="ARBA00012438"/>
    </source>
</evidence>
<dbReference type="PRINTS" id="PR00344">
    <property type="entry name" value="BCTRLSENSOR"/>
</dbReference>
<keyword evidence="8" id="KW-0175">Coiled coil</keyword>
<sequence>MWGPVSTLLYRDMNQNNHKLPHRLQQLETALAESENRLRDLFHLAPIGIAEISTEGYFLAVNRAFCRWVGYSQADLINLNFNAITHPEDGDICREKFGQLINREIDKYTLEKRYRHRDGHWVYGILTCYLRLDVMGNPLCAIAQIIDITERKRSEQEIREKEEYLRLLLDNIPQQVFWKDTNLVFRGCNRNWAEAAGLDGSESVVGKTDFDLFADADIAEFYREKDRQVLESRTPEMNVVAPKQKLGPGGRRIWLDVSRIPMLDSQGNVLGILGVLEDITERKEIDEKLRLTQFSIDKSRDYVLFSDINGRFFYVNEAACKILGYSQEELLTMEVEDIDPLASPGGWSIAWDDLRDQGSFTFESSHYTKTGQAIAVEITLSYLEYNHREYGCAVVRDIRDRKQTEIALQQAKEAAETASRAKSEFLARMSHELRTPLNAILGFTQLMERELYHSPNIPLSDHKEHLEIIGRSGEHLLELINDVLEMSKIEAGRVSLNPTNFNLISLLNSLREMLELPASSKKLTLDFAIDDNIPTYIYADEQKLRQCLTNLLGNAIKFTLQGGVILRVKLGKFNHDLGQLCFEVQDTGPGIDASEMDLLFEPFSQTETGRNSQQGTGLGLSITQKFIGLMGGEIQVSSERGKGTIFRFDIQVSMAEAVTRNSEKSPGRAIALAENQPEYRILVVDDNWTNRKLVVKLLNPLGFHVREAENGQEAIAIWEKWEPHLIFMDMRMPVMDGYEATQLIKRHLKGQATVIIALTASALQQEKSIVLSAGCDDFVRKPFRVDQLLQTIVKHLGVRFIYEQNKSQLAENLAISESQKSANPNYNTSVDKTEINLSVMPEFWLKELHQAATKLNGRLIADTIAKIPGEYKPLADYLSQLANDFRYDILIDLTKPQ</sequence>
<dbReference type="Pfam" id="PF08447">
    <property type="entry name" value="PAS_3"/>
    <property type="match status" value="1"/>
</dbReference>
<gene>
    <name evidence="13" type="ORF">NIES46_28580</name>
</gene>
<dbReference type="SUPFAM" id="SSF55874">
    <property type="entry name" value="ATPase domain of HSP90 chaperone/DNA topoisomerase II/histidine kinase"/>
    <property type="match status" value="1"/>
</dbReference>
<dbReference type="Pfam" id="PF00512">
    <property type="entry name" value="HisKA"/>
    <property type="match status" value="1"/>
</dbReference>
<dbReference type="SMART" id="SM00448">
    <property type="entry name" value="REC"/>
    <property type="match status" value="1"/>
</dbReference>
<dbReference type="InterPro" id="IPR005467">
    <property type="entry name" value="His_kinase_dom"/>
</dbReference>
<dbReference type="InterPro" id="IPR001789">
    <property type="entry name" value="Sig_transdc_resp-reg_receiver"/>
</dbReference>
<reference evidence="13 14" key="1">
    <citation type="journal article" date="2019" name="J Genomics">
        <title>The Draft Genome of a Hydrogen-producing Cyanobacterium, Arthrospira platensis NIES-46.</title>
        <authorList>
            <person name="Suzuki S."/>
            <person name="Yamaguchi H."/>
            <person name="Kawachi M."/>
        </authorList>
    </citation>
    <scope>NUCLEOTIDE SEQUENCE [LARGE SCALE GENOMIC DNA]</scope>
    <source>
        <strain evidence="13 14">NIES-46</strain>
    </source>
</reference>
<dbReference type="Gene3D" id="3.30.450.20">
    <property type="entry name" value="PAS domain"/>
    <property type="match status" value="3"/>
</dbReference>
<evidence type="ECO:0000259" key="9">
    <source>
        <dbReference type="PROSITE" id="PS50109"/>
    </source>
</evidence>
<dbReference type="Gene3D" id="3.30.565.10">
    <property type="entry name" value="Histidine kinase-like ATPase, C-terminal domain"/>
    <property type="match status" value="1"/>
</dbReference>
<dbReference type="InterPro" id="IPR003661">
    <property type="entry name" value="HisK_dim/P_dom"/>
</dbReference>
<organism evidence="13 14">
    <name type="scientific">Limnospira platensis NIES-46</name>
    <dbReference type="NCBI Taxonomy" id="1236695"/>
    <lineage>
        <taxon>Bacteria</taxon>
        <taxon>Bacillati</taxon>
        <taxon>Cyanobacteriota</taxon>
        <taxon>Cyanophyceae</taxon>
        <taxon>Oscillatoriophycideae</taxon>
        <taxon>Oscillatoriales</taxon>
        <taxon>Sirenicapillariaceae</taxon>
        <taxon>Limnospira</taxon>
    </lineage>
</organism>
<name>A0A5M3T9Y4_LIMPL</name>
<feature type="modified residue" description="4-aspartylphosphate" evidence="7">
    <location>
        <position position="729"/>
    </location>
</feature>
<dbReference type="PROSITE" id="PS50110">
    <property type="entry name" value="RESPONSE_REGULATORY"/>
    <property type="match status" value="1"/>
</dbReference>
<dbReference type="InterPro" id="IPR036097">
    <property type="entry name" value="HisK_dim/P_sf"/>
</dbReference>
<dbReference type="InterPro" id="IPR036890">
    <property type="entry name" value="HATPase_C_sf"/>
</dbReference>
<dbReference type="NCBIfam" id="TIGR00229">
    <property type="entry name" value="sensory_box"/>
    <property type="match status" value="3"/>
</dbReference>
<keyword evidence="5 13" id="KW-0418">Kinase</keyword>
<keyword evidence="14" id="KW-1185">Reference proteome</keyword>
<dbReference type="SMART" id="SM00387">
    <property type="entry name" value="HATPase_c"/>
    <property type="match status" value="1"/>
</dbReference>
<dbReference type="EC" id="2.7.13.3" evidence="2"/>
<dbReference type="Gene3D" id="3.40.50.2300">
    <property type="match status" value="1"/>
</dbReference>
<dbReference type="SMART" id="SM00388">
    <property type="entry name" value="HisKA"/>
    <property type="match status" value="1"/>
</dbReference>
<evidence type="ECO:0000256" key="3">
    <source>
        <dbReference type="ARBA" id="ARBA00022553"/>
    </source>
</evidence>
<feature type="domain" description="PAC" evidence="12">
    <location>
        <begin position="108"/>
        <end position="160"/>
    </location>
</feature>
<comment type="caution">
    <text evidence="13">The sequence shown here is derived from an EMBL/GenBank/DDBJ whole genome shotgun (WGS) entry which is preliminary data.</text>
</comment>
<evidence type="ECO:0000259" key="11">
    <source>
        <dbReference type="PROSITE" id="PS50112"/>
    </source>
</evidence>
<dbReference type="PROSITE" id="PS50112">
    <property type="entry name" value="PAS"/>
    <property type="match status" value="2"/>
</dbReference>
<evidence type="ECO:0000256" key="4">
    <source>
        <dbReference type="ARBA" id="ARBA00022679"/>
    </source>
</evidence>
<dbReference type="InterPro" id="IPR000700">
    <property type="entry name" value="PAS-assoc_C"/>
</dbReference>
<feature type="domain" description="PAC" evidence="12">
    <location>
        <begin position="233"/>
        <end position="291"/>
    </location>
</feature>
<dbReference type="CDD" id="cd16922">
    <property type="entry name" value="HATPase_EvgS-ArcB-TorS-like"/>
    <property type="match status" value="1"/>
</dbReference>
<accession>A0A5M3T9Y4</accession>
<dbReference type="SMART" id="SM00086">
    <property type="entry name" value="PAC"/>
    <property type="match status" value="2"/>
</dbReference>
<dbReference type="InterPro" id="IPR011006">
    <property type="entry name" value="CheY-like_superfamily"/>
</dbReference>
<dbReference type="InterPro" id="IPR004358">
    <property type="entry name" value="Sig_transdc_His_kin-like_C"/>
</dbReference>